<organism evidence="1 2">
    <name type="scientific">Populus alba x Populus x berolinensis</name>
    <dbReference type="NCBI Taxonomy" id="444605"/>
    <lineage>
        <taxon>Eukaryota</taxon>
        <taxon>Viridiplantae</taxon>
        <taxon>Streptophyta</taxon>
        <taxon>Embryophyta</taxon>
        <taxon>Tracheophyta</taxon>
        <taxon>Spermatophyta</taxon>
        <taxon>Magnoliopsida</taxon>
        <taxon>eudicotyledons</taxon>
        <taxon>Gunneridae</taxon>
        <taxon>Pentapetalae</taxon>
        <taxon>rosids</taxon>
        <taxon>fabids</taxon>
        <taxon>Malpighiales</taxon>
        <taxon>Salicaceae</taxon>
        <taxon>Saliceae</taxon>
        <taxon>Populus</taxon>
    </lineage>
</organism>
<protein>
    <submittedName>
        <fullName evidence="1">Uncharacterized protein</fullName>
    </submittedName>
</protein>
<dbReference type="EMBL" id="JAQIZT010000009">
    <property type="protein sequence ID" value="KAJ6985151.1"/>
    <property type="molecule type" value="Genomic_DNA"/>
</dbReference>
<dbReference type="AlphaFoldDB" id="A0AAD6MGJ5"/>
<sequence length="32" mass="4016">MPKSQNKKKKEKKHCHQIFMQLWVRVQHSIRI</sequence>
<accession>A0AAD6MGJ5</accession>
<dbReference type="Proteomes" id="UP001164929">
    <property type="component" value="Chromosome 9"/>
</dbReference>
<evidence type="ECO:0000313" key="1">
    <source>
        <dbReference type="EMBL" id="KAJ6985151.1"/>
    </source>
</evidence>
<name>A0AAD6MGJ5_9ROSI</name>
<keyword evidence="2" id="KW-1185">Reference proteome</keyword>
<comment type="caution">
    <text evidence="1">The sequence shown here is derived from an EMBL/GenBank/DDBJ whole genome shotgun (WGS) entry which is preliminary data.</text>
</comment>
<gene>
    <name evidence="1" type="ORF">NC653_023202</name>
</gene>
<evidence type="ECO:0000313" key="2">
    <source>
        <dbReference type="Proteomes" id="UP001164929"/>
    </source>
</evidence>
<reference evidence="1" key="1">
    <citation type="journal article" date="2023" name="Mol. Ecol. Resour.">
        <title>Chromosome-level genome assembly of a triploid poplar Populus alba 'Berolinensis'.</title>
        <authorList>
            <person name="Chen S."/>
            <person name="Yu Y."/>
            <person name="Wang X."/>
            <person name="Wang S."/>
            <person name="Zhang T."/>
            <person name="Zhou Y."/>
            <person name="He R."/>
            <person name="Meng N."/>
            <person name="Wang Y."/>
            <person name="Liu W."/>
            <person name="Liu Z."/>
            <person name="Liu J."/>
            <person name="Guo Q."/>
            <person name="Huang H."/>
            <person name="Sederoff R.R."/>
            <person name="Wang G."/>
            <person name="Qu G."/>
            <person name="Chen S."/>
        </authorList>
    </citation>
    <scope>NUCLEOTIDE SEQUENCE</scope>
    <source>
        <strain evidence="1">SC-2020</strain>
    </source>
</reference>
<proteinExistence type="predicted"/>